<evidence type="ECO:0000313" key="3">
    <source>
        <dbReference type="Proteomes" id="UP000432464"/>
    </source>
</evidence>
<name>A0A6I3KXN4_9NOCA</name>
<organism evidence="2 3">
    <name type="scientific">Nocardia aurantiaca</name>
    <dbReference type="NCBI Taxonomy" id="2675850"/>
    <lineage>
        <taxon>Bacteria</taxon>
        <taxon>Bacillati</taxon>
        <taxon>Actinomycetota</taxon>
        <taxon>Actinomycetes</taxon>
        <taxon>Mycobacteriales</taxon>
        <taxon>Nocardiaceae</taxon>
        <taxon>Nocardia</taxon>
    </lineage>
</organism>
<dbReference type="Proteomes" id="UP000432464">
    <property type="component" value="Unassembled WGS sequence"/>
</dbReference>
<evidence type="ECO:0008006" key="4">
    <source>
        <dbReference type="Google" id="ProtNLM"/>
    </source>
</evidence>
<feature type="transmembrane region" description="Helical" evidence="1">
    <location>
        <begin position="33"/>
        <end position="52"/>
    </location>
</feature>
<keyword evidence="1" id="KW-0812">Transmembrane</keyword>
<evidence type="ECO:0000256" key="1">
    <source>
        <dbReference type="SAM" id="Phobius"/>
    </source>
</evidence>
<accession>A0A6I3KXN4</accession>
<feature type="transmembrane region" description="Helical" evidence="1">
    <location>
        <begin position="6"/>
        <end position="26"/>
    </location>
</feature>
<gene>
    <name evidence="2" type="ORF">GLP40_15845</name>
</gene>
<keyword evidence="1" id="KW-0472">Membrane</keyword>
<keyword evidence="1" id="KW-1133">Transmembrane helix</keyword>
<keyword evidence="3" id="KW-1185">Reference proteome</keyword>
<feature type="transmembrane region" description="Helical" evidence="1">
    <location>
        <begin position="94"/>
        <end position="115"/>
    </location>
</feature>
<proteinExistence type="predicted"/>
<evidence type="ECO:0000313" key="2">
    <source>
        <dbReference type="EMBL" id="MTE14231.1"/>
    </source>
</evidence>
<dbReference type="RefSeq" id="WP_154788711.1">
    <property type="nucleotide sequence ID" value="NZ_WMBB01000007.1"/>
</dbReference>
<dbReference type="AlphaFoldDB" id="A0A6I3KXN4"/>
<feature type="transmembrane region" description="Helical" evidence="1">
    <location>
        <begin position="64"/>
        <end position="82"/>
    </location>
</feature>
<protein>
    <recommendedName>
        <fullName evidence="4">Integral membrane protein</fullName>
    </recommendedName>
</protein>
<reference evidence="2 3" key="1">
    <citation type="submission" date="2019-11" db="EMBL/GenBank/DDBJ databases">
        <title>Nocardia sp. nov. CT2-14 isolated from soil.</title>
        <authorList>
            <person name="Kanchanasin P."/>
            <person name="Tanasupawat S."/>
            <person name="Yuki M."/>
            <person name="Kudo T."/>
        </authorList>
    </citation>
    <scope>NUCLEOTIDE SEQUENCE [LARGE SCALE GENOMIC DNA]</scope>
    <source>
        <strain evidence="2 3">CT2-14</strain>
    </source>
</reference>
<dbReference type="EMBL" id="WMBB01000007">
    <property type="protein sequence ID" value="MTE14231.1"/>
    <property type="molecule type" value="Genomic_DNA"/>
</dbReference>
<sequence length="116" mass="12378">MTFVYNLMVTAHLLGMAAVVGGYVASQPRVSELMVWGARVQILTGVILVGMAESIHSLGKEPNMPKIITKLVVAVLVAAFAEMGRADAKRGKEVAWMTHASGALAILDVFIAALWK</sequence>
<comment type="caution">
    <text evidence="2">The sequence shown here is derived from an EMBL/GenBank/DDBJ whole genome shotgun (WGS) entry which is preliminary data.</text>
</comment>